<evidence type="ECO:0000313" key="2">
    <source>
        <dbReference type="Proteomes" id="UP000005234"/>
    </source>
</evidence>
<reference evidence="1" key="1">
    <citation type="submission" date="2012-02" db="EMBL/GenBank/DDBJ databases">
        <title>The complete genome of Frateuria aurantia DSM 6220.</title>
        <authorList>
            <consortium name="US DOE Joint Genome Institute (JGI-PGF)"/>
            <person name="Lucas S."/>
            <person name="Copeland A."/>
            <person name="Lapidus A."/>
            <person name="Glavina del Rio T."/>
            <person name="Dalin E."/>
            <person name="Tice H."/>
            <person name="Bruce D."/>
            <person name="Goodwin L."/>
            <person name="Pitluck S."/>
            <person name="Peters L."/>
            <person name="Ovchinnikova G."/>
            <person name="Teshima H."/>
            <person name="Kyrpides N."/>
            <person name="Mavromatis K."/>
            <person name="Ivanova N."/>
            <person name="Brettin T."/>
            <person name="Detter J.C."/>
            <person name="Han C."/>
            <person name="Larimer F."/>
            <person name="Land M."/>
            <person name="Hauser L."/>
            <person name="Markowitz V."/>
            <person name="Cheng J.-F."/>
            <person name="Hugenholtz P."/>
            <person name="Woyke T."/>
            <person name="Wu D."/>
            <person name="Brambilla E."/>
            <person name="Klenk H.-P."/>
            <person name="Eisen J.A."/>
        </authorList>
    </citation>
    <scope>NUCLEOTIDE SEQUENCE</scope>
    <source>
        <strain evidence="1">DSM 6220</strain>
    </source>
</reference>
<evidence type="ECO:0000313" key="1">
    <source>
        <dbReference type="EMBL" id="AFC85048.1"/>
    </source>
</evidence>
<dbReference type="STRING" id="767434.Fraau_0566"/>
<dbReference type="HOGENOM" id="CLU_2553300_0_0_6"/>
<gene>
    <name evidence="1" type="ordered locus">Fraau_0566</name>
</gene>
<dbReference type="KEGG" id="fau:Fraau_0566"/>
<dbReference type="EMBL" id="CP003350">
    <property type="protein sequence ID" value="AFC85048.1"/>
    <property type="molecule type" value="Genomic_DNA"/>
</dbReference>
<protein>
    <submittedName>
        <fullName evidence="1">Uncharacterized protein</fullName>
    </submittedName>
</protein>
<keyword evidence="2" id="KW-1185">Reference proteome</keyword>
<sequence length="82" mass="8886">MLGGRRAQEKRIVVNDSFSFTEQVATFRSADVGIRNAAFEHAGMSERGGLRHNSAPDIHRECSTCAVPDASAAFLLLSKQPP</sequence>
<dbReference type="AlphaFoldDB" id="H8L591"/>
<accession>H8L591</accession>
<proteinExistence type="predicted"/>
<name>H8L591_FRAAD</name>
<organism evidence="1 2">
    <name type="scientific">Frateuria aurantia (strain ATCC 33424 / DSM 6220 / KCTC 2777 / LMG 1558 / NBRC 3245 / NCIMB 13370)</name>
    <name type="common">Acetobacter aurantius</name>
    <dbReference type="NCBI Taxonomy" id="767434"/>
    <lineage>
        <taxon>Bacteria</taxon>
        <taxon>Pseudomonadati</taxon>
        <taxon>Pseudomonadota</taxon>
        <taxon>Gammaproteobacteria</taxon>
        <taxon>Lysobacterales</taxon>
        <taxon>Rhodanobacteraceae</taxon>
        <taxon>Frateuria</taxon>
    </lineage>
</organism>
<dbReference type="Proteomes" id="UP000005234">
    <property type="component" value="Chromosome"/>
</dbReference>